<dbReference type="InterPro" id="IPR036875">
    <property type="entry name" value="Znf_CCHC_sf"/>
</dbReference>
<feature type="non-terminal residue" evidence="5">
    <location>
        <position position="772"/>
    </location>
</feature>
<feature type="region of interest" description="Disordered" evidence="3">
    <location>
        <begin position="286"/>
        <end position="305"/>
    </location>
</feature>
<dbReference type="InterPro" id="IPR005162">
    <property type="entry name" value="Retrotrans_gag_dom"/>
</dbReference>
<feature type="domain" description="CCHC-type" evidence="4">
    <location>
        <begin position="241"/>
        <end position="257"/>
    </location>
</feature>
<proteinExistence type="predicted"/>
<dbReference type="SUPFAM" id="SSF57756">
    <property type="entry name" value="Retrovirus zinc finger-like domains"/>
    <property type="match status" value="1"/>
</dbReference>
<feature type="coiled-coil region" evidence="2">
    <location>
        <begin position="90"/>
        <end position="117"/>
    </location>
</feature>
<dbReference type="Gene3D" id="4.10.60.10">
    <property type="entry name" value="Zinc finger, CCHC-type"/>
    <property type="match status" value="1"/>
</dbReference>
<dbReference type="Proteomes" id="UP000188320">
    <property type="component" value="Unassembled WGS sequence"/>
</dbReference>
<keyword evidence="1" id="KW-0862">Zinc</keyword>
<organism evidence="5 6">
    <name type="scientific">Zancudomyces culisetae</name>
    <name type="common">Gut fungus</name>
    <name type="synonym">Smittium culisetae</name>
    <dbReference type="NCBI Taxonomy" id="1213189"/>
    <lineage>
        <taxon>Eukaryota</taxon>
        <taxon>Fungi</taxon>
        <taxon>Fungi incertae sedis</taxon>
        <taxon>Zoopagomycota</taxon>
        <taxon>Kickxellomycotina</taxon>
        <taxon>Harpellomycetes</taxon>
        <taxon>Harpellales</taxon>
        <taxon>Legeriomycetaceae</taxon>
        <taxon>Zancudomyces</taxon>
    </lineage>
</organism>
<keyword evidence="1" id="KW-0863">Zinc-finger</keyword>
<dbReference type="PANTHER" id="PTHR33223:SF6">
    <property type="entry name" value="CCHC-TYPE DOMAIN-CONTAINING PROTEIN"/>
    <property type="match status" value="1"/>
</dbReference>
<dbReference type="AlphaFoldDB" id="A0A1R1PH64"/>
<comment type="caution">
    <text evidence="5">The sequence shown here is derived from an EMBL/GenBank/DDBJ whole genome shotgun (WGS) entry which is preliminary data.</text>
</comment>
<name>A0A1R1PH64_ZANCU</name>
<dbReference type="EMBL" id="LSSK01001229">
    <property type="protein sequence ID" value="OMH80310.1"/>
    <property type="molecule type" value="Genomic_DNA"/>
</dbReference>
<dbReference type="PANTHER" id="PTHR33223">
    <property type="entry name" value="CCHC-TYPE DOMAIN-CONTAINING PROTEIN"/>
    <property type="match status" value="1"/>
</dbReference>
<evidence type="ECO:0000256" key="3">
    <source>
        <dbReference type="SAM" id="MobiDB-lite"/>
    </source>
</evidence>
<dbReference type="SUPFAM" id="SSF50630">
    <property type="entry name" value="Acid proteases"/>
    <property type="match status" value="1"/>
</dbReference>
<keyword evidence="6" id="KW-1185">Reference proteome</keyword>
<dbReference type="Gene3D" id="1.10.340.70">
    <property type="match status" value="1"/>
</dbReference>
<reference evidence="6" key="1">
    <citation type="submission" date="2017-01" db="EMBL/GenBank/DDBJ databases">
        <authorList>
            <person name="Wang Y."/>
            <person name="White M."/>
            <person name="Kvist S."/>
            <person name="Moncalvo J.-M."/>
        </authorList>
    </citation>
    <scope>NUCLEOTIDE SEQUENCE [LARGE SCALE GENOMIC DNA]</scope>
    <source>
        <strain evidence="6">COL-18-3</strain>
    </source>
</reference>
<evidence type="ECO:0000259" key="4">
    <source>
        <dbReference type="PROSITE" id="PS50158"/>
    </source>
</evidence>
<accession>A0A1R1PH64</accession>
<keyword evidence="2" id="KW-0175">Coiled coil</keyword>
<dbReference type="Pfam" id="PF03732">
    <property type="entry name" value="Retrotrans_gag"/>
    <property type="match status" value="1"/>
</dbReference>
<gene>
    <name evidence="5" type="ORF">AX774_g6256</name>
</gene>
<dbReference type="SMART" id="SM00343">
    <property type="entry name" value="ZnF_C2HC"/>
    <property type="match status" value="1"/>
</dbReference>
<dbReference type="PROSITE" id="PS50158">
    <property type="entry name" value="ZF_CCHC"/>
    <property type="match status" value="1"/>
</dbReference>
<dbReference type="Pfam" id="PF13650">
    <property type="entry name" value="Asp_protease_2"/>
    <property type="match status" value="1"/>
</dbReference>
<evidence type="ECO:0000256" key="2">
    <source>
        <dbReference type="SAM" id="Coils"/>
    </source>
</evidence>
<dbReference type="OrthoDB" id="2446696at2759"/>
<keyword evidence="1" id="KW-0479">Metal-binding</keyword>
<sequence length="772" mass="88908">MNKPEIFETSSGTDPSVWVERYRIIAKLNKWDPNDWIDFVQLYLGKREAIWYKKCKANFTTWEEFTKLFVTKFGPKDQSLKYVEKLKSLRQEDFESIEELEYELEEVLEKAKITEESQKTNWLLSTLTAENRVRVRDSGMESWSNIVELLSKDEQQHAGQKKTVLVEKDIIQKQTKPRIQLPHSGRPISDMTQENIGYEVMLKKMEEWSVNLLTKVDEMVENRLRESRRPRIQNFTRGPIKCFTCGQEGHKSPECPNRDKRKDSSVNYMEIKTPEIEDTELFAVNRGSKGRDSSKPYAYNGTISGRKPMQVKPVPVVHGQEVEDMKVEPAGVNVTTGNQFSTEKVAISTEGPKQRNKLIPKITEGVEPFNLTADLMNYYPHISLPQLIQAAPHLSQDMGQMVKKVRKTELNELQVKSERTTSCKVEVRVFSQKIWAIVDTGAACSVATPRLAYRWGLVAESTDGQVIVTADGKRHAPLGTIKEVPIQIGNYTFAATLTIMDRKEDILILGTDWLYRNRATIDLLKSQLSLPIGNRMLISPLYIRSVTDEDEWEEAEVYLVMAPNQLKLEEEQCQDPRIQELVADNEDLFIKDISQLTQTDVTQHRIELTTDHKSLLQLFNGKDITGRVARWAMILRTYEYTIEHCPGKKNPADALSRLPGGNEIDKPELLDIMSLDFLYYSAITNYLNTHEYPRGADDNFRMKLTNKAKKYVIRNDKLSRIIKGQVKEVLHEKNIEETIQKIHEEAHLGIENTWIKAKEKFTGEGLYETVKK</sequence>
<dbReference type="InterPro" id="IPR021109">
    <property type="entry name" value="Peptidase_aspartic_dom_sf"/>
</dbReference>
<dbReference type="InterPro" id="IPR001878">
    <property type="entry name" value="Znf_CCHC"/>
</dbReference>
<dbReference type="GO" id="GO:0003676">
    <property type="term" value="F:nucleic acid binding"/>
    <property type="evidence" value="ECO:0007669"/>
    <property type="project" value="InterPro"/>
</dbReference>
<evidence type="ECO:0000313" key="6">
    <source>
        <dbReference type="Proteomes" id="UP000188320"/>
    </source>
</evidence>
<evidence type="ECO:0000313" key="5">
    <source>
        <dbReference type="EMBL" id="OMH80310.1"/>
    </source>
</evidence>
<dbReference type="GO" id="GO:0008270">
    <property type="term" value="F:zinc ion binding"/>
    <property type="evidence" value="ECO:0007669"/>
    <property type="project" value="UniProtKB-KW"/>
</dbReference>
<protein>
    <submittedName>
        <fullName evidence="5">DNA damage-inducible protein 1</fullName>
    </submittedName>
</protein>
<evidence type="ECO:0000256" key="1">
    <source>
        <dbReference type="PROSITE-ProRule" id="PRU00047"/>
    </source>
</evidence>
<dbReference type="Pfam" id="PF00098">
    <property type="entry name" value="zf-CCHC"/>
    <property type="match status" value="1"/>
</dbReference>
<dbReference type="Gene3D" id="2.40.70.10">
    <property type="entry name" value="Acid Proteases"/>
    <property type="match status" value="1"/>
</dbReference>